<reference evidence="4" key="4">
    <citation type="journal article" date="2015" name="G3 (Bethesda)">
        <title>Genome sequences of three phytopathogenic species of the Magnaporthaceae family of fungi.</title>
        <authorList>
            <person name="Okagaki L.H."/>
            <person name="Nunes C.C."/>
            <person name="Sailsbery J."/>
            <person name="Clay B."/>
            <person name="Brown D."/>
            <person name="John T."/>
            <person name="Oh Y."/>
            <person name="Young N."/>
            <person name="Fitzgerald M."/>
            <person name="Haas B.J."/>
            <person name="Zeng Q."/>
            <person name="Young S."/>
            <person name="Adiconis X."/>
            <person name="Fan L."/>
            <person name="Levin J.Z."/>
            <person name="Mitchell T.K."/>
            <person name="Okubara P.A."/>
            <person name="Farman M.L."/>
            <person name="Kohn L.M."/>
            <person name="Birren B."/>
            <person name="Ma L.-J."/>
            <person name="Dean R.A."/>
        </authorList>
    </citation>
    <scope>NUCLEOTIDE SEQUENCE</scope>
    <source>
        <strain evidence="4">ATCC 64411 / 73-15</strain>
    </source>
</reference>
<dbReference type="EMBL" id="ADBL01000068">
    <property type="status" value="NOT_ANNOTATED_CDS"/>
    <property type="molecule type" value="Genomic_DNA"/>
</dbReference>
<feature type="chain" id="PRO_5009385064" evidence="2">
    <location>
        <begin position="22"/>
        <end position="195"/>
    </location>
</feature>
<keyword evidence="5" id="KW-1185">Reference proteome</keyword>
<evidence type="ECO:0000313" key="4">
    <source>
        <dbReference type="EnsemblFungi" id="MAPG_00293T0"/>
    </source>
</evidence>
<feature type="compositionally biased region" description="Basic and acidic residues" evidence="1">
    <location>
        <begin position="60"/>
        <end position="72"/>
    </location>
</feature>
<evidence type="ECO:0000313" key="5">
    <source>
        <dbReference type="Proteomes" id="UP000011715"/>
    </source>
</evidence>
<dbReference type="AlphaFoldDB" id="A0A0C4DKL6"/>
<proteinExistence type="predicted"/>
<organism evidence="4 5">
    <name type="scientific">Magnaporthiopsis poae (strain ATCC 64411 / 73-15)</name>
    <name type="common">Kentucky bluegrass fungus</name>
    <name type="synonym">Magnaporthe poae</name>
    <dbReference type="NCBI Taxonomy" id="644358"/>
    <lineage>
        <taxon>Eukaryota</taxon>
        <taxon>Fungi</taxon>
        <taxon>Dikarya</taxon>
        <taxon>Ascomycota</taxon>
        <taxon>Pezizomycotina</taxon>
        <taxon>Sordariomycetes</taxon>
        <taxon>Sordariomycetidae</taxon>
        <taxon>Magnaporthales</taxon>
        <taxon>Magnaporthaceae</taxon>
        <taxon>Magnaporthiopsis</taxon>
    </lineage>
</organism>
<dbReference type="eggNOG" id="ENOG502R747">
    <property type="taxonomic scope" value="Eukaryota"/>
</dbReference>
<evidence type="ECO:0000256" key="1">
    <source>
        <dbReference type="SAM" id="MobiDB-lite"/>
    </source>
</evidence>
<name>A0A0C4DKL6_MAGP6</name>
<evidence type="ECO:0000256" key="2">
    <source>
        <dbReference type="SAM" id="SignalP"/>
    </source>
</evidence>
<gene>
    <name evidence="3" type="ORF">MAPG_00293</name>
</gene>
<feature type="compositionally biased region" description="Low complexity" evidence="1">
    <location>
        <begin position="93"/>
        <end position="106"/>
    </location>
</feature>
<sequence>MRYTTFFKFMAVVASAAPVLALPTAAGDIAGVATLEARTISAGLSRLPNTLNPIEAAKNKYHELKDKHEAKKERKRKAKAAKAAGQGDTAGKPAEPAEQAEPAEPANVRRGVDEEADEAAAEMDEEAFDEDAMDEAATLEARSSISAGLSRIPGPEKPYNRVKDWYKRKTGRGRVRRDVDEEADEAAHVEYAFVE</sequence>
<protein>
    <submittedName>
        <fullName evidence="3 4">Uncharacterized protein</fullName>
    </submittedName>
</protein>
<evidence type="ECO:0000313" key="3">
    <source>
        <dbReference type="EMBL" id="KLU81199.1"/>
    </source>
</evidence>
<accession>A0A0C4DKL6</accession>
<dbReference type="Proteomes" id="UP000011715">
    <property type="component" value="Unassembled WGS sequence"/>
</dbReference>
<dbReference type="EnsemblFungi" id="MAPG_00293T0">
    <property type="protein sequence ID" value="MAPG_00293T0"/>
    <property type="gene ID" value="MAPG_00293"/>
</dbReference>
<feature type="signal peptide" evidence="2">
    <location>
        <begin position="1"/>
        <end position="21"/>
    </location>
</feature>
<feature type="region of interest" description="Disordered" evidence="1">
    <location>
        <begin position="60"/>
        <end position="160"/>
    </location>
</feature>
<dbReference type="VEuPathDB" id="FungiDB:MAPG_00293"/>
<keyword evidence="2" id="KW-0732">Signal</keyword>
<feature type="compositionally biased region" description="Acidic residues" evidence="1">
    <location>
        <begin position="114"/>
        <end position="134"/>
    </location>
</feature>
<reference evidence="5" key="1">
    <citation type="submission" date="2010-05" db="EMBL/GenBank/DDBJ databases">
        <title>The genome sequence of Magnaporthe poae strain ATCC 64411.</title>
        <authorList>
            <person name="Ma L.-J."/>
            <person name="Dead R."/>
            <person name="Young S."/>
            <person name="Zeng Q."/>
            <person name="Koehrsen M."/>
            <person name="Alvarado L."/>
            <person name="Berlin A."/>
            <person name="Chapman S.B."/>
            <person name="Chen Z."/>
            <person name="Freedman E."/>
            <person name="Gellesch M."/>
            <person name="Goldberg J."/>
            <person name="Griggs A."/>
            <person name="Gujja S."/>
            <person name="Heilman E.R."/>
            <person name="Heiman D."/>
            <person name="Hepburn T."/>
            <person name="Howarth C."/>
            <person name="Jen D."/>
            <person name="Larson L."/>
            <person name="Mehta T."/>
            <person name="Neiman D."/>
            <person name="Pearson M."/>
            <person name="Roberts A."/>
            <person name="Saif S."/>
            <person name="Shea T."/>
            <person name="Shenoy N."/>
            <person name="Sisk P."/>
            <person name="Stolte C."/>
            <person name="Sykes S."/>
            <person name="Walk T."/>
            <person name="White J."/>
            <person name="Yandava C."/>
            <person name="Haas B."/>
            <person name="Nusbaum C."/>
            <person name="Birren B."/>
        </authorList>
    </citation>
    <scope>NUCLEOTIDE SEQUENCE [LARGE SCALE GENOMIC DNA]</scope>
    <source>
        <strain evidence="5">ATCC 64411 / 73-15</strain>
    </source>
</reference>
<reference evidence="3" key="2">
    <citation type="submission" date="2010-05" db="EMBL/GenBank/DDBJ databases">
        <title>The Genome Sequence of Magnaporthe poae strain ATCC 64411.</title>
        <authorList>
            <consortium name="The Broad Institute Genome Sequencing Platform"/>
            <consortium name="Broad Institute Genome Sequencing Center for Infectious Disease"/>
            <person name="Ma L.-J."/>
            <person name="Dead R."/>
            <person name="Young S."/>
            <person name="Zeng Q."/>
            <person name="Koehrsen M."/>
            <person name="Alvarado L."/>
            <person name="Berlin A."/>
            <person name="Chapman S.B."/>
            <person name="Chen Z."/>
            <person name="Freedman E."/>
            <person name="Gellesch M."/>
            <person name="Goldberg J."/>
            <person name="Griggs A."/>
            <person name="Gujja S."/>
            <person name="Heilman E.R."/>
            <person name="Heiman D."/>
            <person name="Hepburn T."/>
            <person name="Howarth C."/>
            <person name="Jen D."/>
            <person name="Larson L."/>
            <person name="Mehta T."/>
            <person name="Neiman D."/>
            <person name="Pearson M."/>
            <person name="Roberts A."/>
            <person name="Saif S."/>
            <person name="Shea T."/>
            <person name="Shenoy N."/>
            <person name="Sisk P."/>
            <person name="Stolte C."/>
            <person name="Sykes S."/>
            <person name="Walk T."/>
            <person name="White J."/>
            <person name="Yandava C."/>
            <person name="Haas B."/>
            <person name="Nusbaum C."/>
            <person name="Birren B."/>
        </authorList>
    </citation>
    <scope>NUCLEOTIDE SEQUENCE</scope>
    <source>
        <strain evidence="3">ATCC 64411</strain>
    </source>
</reference>
<reference evidence="3" key="3">
    <citation type="submission" date="2011-03" db="EMBL/GenBank/DDBJ databases">
        <title>Annotation of Magnaporthe poae ATCC 64411.</title>
        <authorList>
            <person name="Ma L.-J."/>
            <person name="Dead R."/>
            <person name="Young S.K."/>
            <person name="Zeng Q."/>
            <person name="Gargeya S."/>
            <person name="Fitzgerald M."/>
            <person name="Haas B."/>
            <person name="Abouelleil A."/>
            <person name="Alvarado L."/>
            <person name="Arachchi H.M."/>
            <person name="Berlin A."/>
            <person name="Brown A."/>
            <person name="Chapman S.B."/>
            <person name="Chen Z."/>
            <person name="Dunbar C."/>
            <person name="Freedman E."/>
            <person name="Gearin G."/>
            <person name="Gellesch M."/>
            <person name="Goldberg J."/>
            <person name="Griggs A."/>
            <person name="Gujja S."/>
            <person name="Heiman D."/>
            <person name="Howarth C."/>
            <person name="Larson L."/>
            <person name="Lui A."/>
            <person name="MacDonald P.J.P."/>
            <person name="Mehta T."/>
            <person name="Montmayeur A."/>
            <person name="Murphy C."/>
            <person name="Neiman D."/>
            <person name="Pearson M."/>
            <person name="Priest M."/>
            <person name="Roberts A."/>
            <person name="Saif S."/>
            <person name="Shea T."/>
            <person name="Shenoy N."/>
            <person name="Sisk P."/>
            <person name="Stolte C."/>
            <person name="Sykes S."/>
            <person name="Yandava C."/>
            <person name="Wortman J."/>
            <person name="Nusbaum C."/>
            <person name="Birren B."/>
        </authorList>
    </citation>
    <scope>NUCLEOTIDE SEQUENCE</scope>
    <source>
        <strain evidence="3">ATCC 64411</strain>
    </source>
</reference>
<dbReference type="EMBL" id="GL876966">
    <property type="protein sequence ID" value="KLU81199.1"/>
    <property type="molecule type" value="Genomic_DNA"/>
</dbReference>
<reference evidence="4" key="5">
    <citation type="submission" date="2015-06" db="UniProtKB">
        <authorList>
            <consortium name="EnsemblFungi"/>
        </authorList>
    </citation>
    <scope>IDENTIFICATION</scope>
    <source>
        <strain evidence="4">ATCC 64411</strain>
    </source>
</reference>